<reference evidence="3" key="1">
    <citation type="submission" date="2017-04" db="EMBL/GenBank/DDBJ databases">
        <authorList>
            <person name="Varghese N."/>
            <person name="Submissions S."/>
        </authorList>
    </citation>
    <scope>NUCLEOTIDE SEQUENCE [LARGE SCALE GENOMIC DNA]</scope>
    <source>
        <strain evidence="3">RKEM611</strain>
    </source>
</reference>
<accession>A0A1Y6CLE8</accession>
<keyword evidence="1" id="KW-0472">Membrane</keyword>
<feature type="transmembrane region" description="Helical" evidence="1">
    <location>
        <begin position="45"/>
        <end position="65"/>
    </location>
</feature>
<proteinExistence type="predicted"/>
<evidence type="ECO:0000256" key="1">
    <source>
        <dbReference type="SAM" id="Phobius"/>
    </source>
</evidence>
<evidence type="ECO:0000313" key="3">
    <source>
        <dbReference type="Proteomes" id="UP000192907"/>
    </source>
</evidence>
<evidence type="ECO:0000313" key="2">
    <source>
        <dbReference type="EMBL" id="SMF74255.1"/>
    </source>
</evidence>
<feature type="transmembrane region" description="Helical" evidence="1">
    <location>
        <begin position="12"/>
        <end position="33"/>
    </location>
</feature>
<name>A0A1Y6CLE8_9BACT</name>
<dbReference type="Proteomes" id="UP000192907">
    <property type="component" value="Unassembled WGS sequence"/>
</dbReference>
<keyword evidence="1" id="KW-1133">Transmembrane helix</keyword>
<sequence length="72" mass="8354">MSKEVVEYFASKSALVLWFALSSVFCLLLLIRISTSSAELSVVKMIFFVTDMIHFWIPIFACKYLDRINKNK</sequence>
<gene>
    <name evidence="2" type="ORF">SAMN06296036_12843</name>
</gene>
<protein>
    <submittedName>
        <fullName evidence="2">Uncharacterized protein</fullName>
    </submittedName>
</protein>
<dbReference type="EMBL" id="FWZT01000028">
    <property type="protein sequence ID" value="SMF74255.1"/>
    <property type="molecule type" value="Genomic_DNA"/>
</dbReference>
<organism evidence="2 3">
    <name type="scientific">Pseudobacteriovorax antillogorgiicola</name>
    <dbReference type="NCBI Taxonomy" id="1513793"/>
    <lineage>
        <taxon>Bacteria</taxon>
        <taxon>Pseudomonadati</taxon>
        <taxon>Bdellovibrionota</taxon>
        <taxon>Oligoflexia</taxon>
        <taxon>Oligoflexales</taxon>
        <taxon>Pseudobacteriovoracaceae</taxon>
        <taxon>Pseudobacteriovorax</taxon>
    </lineage>
</organism>
<dbReference type="AlphaFoldDB" id="A0A1Y6CLE8"/>
<keyword evidence="1" id="KW-0812">Transmembrane</keyword>
<dbReference type="RefSeq" id="WP_132324613.1">
    <property type="nucleotide sequence ID" value="NZ_FWZT01000028.1"/>
</dbReference>
<keyword evidence="3" id="KW-1185">Reference proteome</keyword>